<comment type="caution">
    <text evidence="3">The sequence shown here is derived from an EMBL/GenBank/DDBJ whole genome shotgun (WGS) entry which is preliminary data.</text>
</comment>
<proteinExistence type="predicted"/>
<gene>
    <name evidence="3" type="ORF">QQS21_007036</name>
</gene>
<feature type="compositionally biased region" description="Polar residues" evidence="2">
    <location>
        <begin position="26"/>
        <end position="37"/>
    </location>
</feature>
<feature type="coiled-coil region" evidence="1">
    <location>
        <begin position="120"/>
        <end position="154"/>
    </location>
</feature>
<accession>A0AAJ0CP73</accession>
<protein>
    <submittedName>
        <fullName evidence="3">Uncharacterized protein</fullName>
    </submittedName>
</protein>
<evidence type="ECO:0000313" key="3">
    <source>
        <dbReference type="EMBL" id="KAK2595249.1"/>
    </source>
</evidence>
<keyword evidence="4" id="KW-1185">Reference proteome</keyword>
<evidence type="ECO:0000256" key="2">
    <source>
        <dbReference type="SAM" id="MobiDB-lite"/>
    </source>
</evidence>
<dbReference type="AlphaFoldDB" id="A0AAJ0CP73"/>
<dbReference type="EMBL" id="JASWJB010000138">
    <property type="protein sequence ID" value="KAK2595249.1"/>
    <property type="molecule type" value="Genomic_DNA"/>
</dbReference>
<feature type="region of interest" description="Disordered" evidence="2">
    <location>
        <begin position="1"/>
        <end position="45"/>
    </location>
</feature>
<dbReference type="Proteomes" id="UP001251528">
    <property type="component" value="Unassembled WGS sequence"/>
</dbReference>
<evidence type="ECO:0000313" key="4">
    <source>
        <dbReference type="Proteomes" id="UP001251528"/>
    </source>
</evidence>
<keyword evidence="1" id="KW-0175">Coiled coil</keyword>
<reference evidence="3" key="1">
    <citation type="submission" date="2023-06" db="EMBL/GenBank/DDBJ databases">
        <title>Conoideocrella luteorostrata (Hypocreales: Clavicipitaceae), a potential biocontrol fungus for elongate hemlock scale in United States Christmas tree production areas.</title>
        <authorList>
            <person name="Barrett H."/>
            <person name="Lovett B."/>
            <person name="Macias A.M."/>
            <person name="Stajich J.E."/>
            <person name="Kasson M.T."/>
        </authorList>
    </citation>
    <scope>NUCLEOTIDE SEQUENCE</scope>
    <source>
        <strain evidence="3">ARSEF 14590</strain>
    </source>
</reference>
<name>A0AAJ0CP73_9HYPO</name>
<evidence type="ECO:0000256" key="1">
    <source>
        <dbReference type="SAM" id="Coils"/>
    </source>
</evidence>
<organism evidence="3 4">
    <name type="scientific">Conoideocrella luteorostrata</name>
    <dbReference type="NCBI Taxonomy" id="1105319"/>
    <lineage>
        <taxon>Eukaryota</taxon>
        <taxon>Fungi</taxon>
        <taxon>Dikarya</taxon>
        <taxon>Ascomycota</taxon>
        <taxon>Pezizomycotina</taxon>
        <taxon>Sordariomycetes</taxon>
        <taxon>Hypocreomycetidae</taxon>
        <taxon>Hypocreales</taxon>
        <taxon>Clavicipitaceae</taxon>
        <taxon>Conoideocrella</taxon>
    </lineage>
</organism>
<sequence>MSSQPRLPVQMASSPPPPLSPITSSQESTLVGSSCSAPLSKPPSGAKLLERAENIARMTSELKLHKVIEQANNVQRDLRQLSKTTHTNDAFRQQNESRMEKLWLEILAVRAATDAGSQLRAEDRLELKECRREVADVKSEMDKLKGLLAELSRKMDRLPTLTEANAVLAAVKTQREACEGAAEEVARAVGNVNISRADIHNRIRETIKSTKRWHLDHKTTGLSDAVFTARYLKKQSRRDPGMAVFLQKAIQRRIRDKGKKDRSPRAVPQTLEAFCEDVLWADVTATVEDVLVRRVECAVRSLSQSSGEGDMR</sequence>